<comment type="caution">
    <text evidence="2">The sequence shown here is derived from an EMBL/GenBank/DDBJ whole genome shotgun (WGS) entry which is preliminary data.</text>
</comment>
<reference evidence="2 3" key="1">
    <citation type="submission" date="2018-10" db="EMBL/GenBank/DDBJ databases">
        <title>Genome-centric metagenomics revealed C2 chemical producing, CO utilizing Clostridium with novel acetogenic gene cluster.</title>
        <authorList>
            <person name="Kang H."/>
            <person name="Park B."/>
            <person name="Choi I.G."/>
            <person name="Chang I.S."/>
        </authorList>
    </citation>
    <scope>NUCLEOTIDE SEQUENCE [LARGE SCALE GENOMIC DNA]</scope>
    <source>
        <strain evidence="2 3">H21-9</strain>
    </source>
</reference>
<protein>
    <recommendedName>
        <fullName evidence="1">NTP pyrophosphohydrolase MazG-like domain-containing protein</fullName>
    </recommendedName>
</protein>
<accession>A0A3M0T3E1</accession>
<organism evidence="2 3">
    <name type="scientific">Clostridium autoethanogenum</name>
    <dbReference type="NCBI Taxonomy" id="84023"/>
    <lineage>
        <taxon>Bacteria</taxon>
        <taxon>Bacillati</taxon>
        <taxon>Bacillota</taxon>
        <taxon>Clostridia</taxon>
        <taxon>Eubacteriales</taxon>
        <taxon>Clostridiaceae</taxon>
        <taxon>Clostridium</taxon>
    </lineage>
</organism>
<dbReference type="InterPro" id="IPR004518">
    <property type="entry name" value="MazG-like_dom"/>
</dbReference>
<dbReference type="SUPFAM" id="SSF101386">
    <property type="entry name" value="all-alpha NTP pyrophosphatases"/>
    <property type="match status" value="1"/>
</dbReference>
<feature type="domain" description="NTP pyrophosphohydrolase MazG-like" evidence="1">
    <location>
        <begin position="15"/>
        <end position="74"/>
    </location>
</feature>
<proteinExistence type="predicted"/>
<evidence type="ECO:0000259" key="1">
    <source>
        <dbReference type="Pfam" id="PF03819"/>
    </source>
</evidence>
<name>A0A3M0T3E1_9CLOT</name>
<dbReference type="Pfam" id="PF03819">
    <property type="entry name" value="MazG"/>
    <property type="match status" value="1"/>
</dbReference>
<dbReference type="Gene3D" id="1.10.287.1080">
    <property type="entry name" value="MazG-like"/>
    <property type="match status" value="1"/>
</dbReference>
<dbReference type="Proteomes" id="UP000277999">
    <property type="component" value="Unassembled WGS sequence"/>
</dbReference>
<evidence type="ECO:0000313" key="3">
    <source>
        <dbReference type="Proteomes" id="UP000277999"/>
    </source>
</evidence>
<dbReference type="AlphaFoldDB" id="A0A3M0T3E1"/>
<evidence type="ECO:0000313" key="2">
    <source>
        <dbReference type="EMBL" id="RMD05064.1"/>
    </source>
</evidence>
<sequence length="90" mass="10403">MVLDKKDKWKEHEKKVNEESEELVEAIKEGNTTHIAEEALDNIQVSIGVLDKLYHEGMNIEEAIFTHNRKLVNRGWKHKAVVKVQVNKGN</sequence>
<gene>
    <name evidence="2" type="ORF">D9O40_00820</name>
</gene>
<dbReference type="EMBL" id="RFAQ01000001">
    <property type="protein sequence ID" value="RMD05064.1"/>
    <property type="molecule type" value="Genomic_DNA"/>
</dbReference>